<dbReference type="EMBL" id="JAOQIO010000011">
    <property type="protein sequence ID" value="MCU6791692.1"/>
    <property type="molecule type" value="Genomic_DNA"/>
</dbReference>
<keyword evidence="3" id="KW-1185">Reference proteome</keyword>
<evidence type="ECO:0000256" key="1">
    <source>
        <dbReference type="SAM" id="MobiDB-lite"/>
    </source>
</evidence>
<comment type="caution">
    <text evidence="2">The sequence shown here is derived from an EMBL/GenBank/DDBJ whole genome shotgun (WGS) entry which is preliminary data.</text>
</comment>
<dbReference type="Proteomes" id="UP001652445">
    <property type="component" value="Unassembled WGS sequence"/>
</dbReference>
<feature type="region of interest" description="Disordered" evidence="1">
    <location>
        <begin position="1"/>
        <end position="41"/>
    </location>
</feature>
<evidence type="ECO:0000313" key="2">
    <source>
        <dbReference type="EMBL" id="MCU6791692.1"/>
    </source>
</evidence>
<feature type="non-terminal residue" evidence="2">
    <location>
        <position position="159"/>
    </location>
</feature>
<organism evidence="2 3">
    <name type="scientific">Paenibacillus baimaensis</name>
    <dbReference type="NCBI Taxonomy" id="2982185"/>
    <lineage>
        <taxon>Bacteria</taxon>
        <taxon>Bacillati</taxon>
        <taxon>Bacillota</taxon>
        <taxon>Bacilli</taxon>
        <taxon>Bacillales</taxon>
        <taxon>Paenibacillaceae</taxon>
        <taxon>Paenibacillus</taxon>
    </lineage>
</organism>
<reference evidence="2 3" key="1">
    <citation type="submission" date="2022-09" db="EMBL/GenBank/DDBJ databases">
        <authorList>
            <person name="Han X.L."/>
            <person name="Wang Q."/>
            <person name="Lu T."/>
        </authorList>
    </citation>
    <scope>NUCLEOTIDE SEQUENCE [LARGE SCALE GENOMIC DNA]</scope>
    <source>
        <strain evidence="2 3">WQ 127069</strain>
    </source>
</reference>
<feature type="compositionally biased region" description="Polar residues" evidence="1">
    <location>
        <begin position="30"/>
        <end position="40"/>
    </location>
</feature>
<protein>
    <submittedName>
        <fullName evidence="2">Uncharacterized protein</fullName>
    </submittedName>
</protein>
<dbReference type="RefSeq" id="WP_262683196.1">
    <property type="nucleotide sequence ID" value="NZ_JAOQIO010000011.1"/>
</dbReference>
<sequence length="159" mass="17322">MHTHQPRHHSKSSTEATLQKKTAAAKDQASHSATAGSSEVMSLHEVIGNRNVQRMLAGGSAGKMPIQAKMTVGPVGDKYEQEADQVAGQVVQQLQMRSATESIQRESEGGELEEEELQMKPEIGAIQRDSEGSELEEEELQMKPEIGAIQRESEGSELE</sequence>
<evidence type="ECO:0000313" key="3">
    <source>
        <dbReference type="Proteomes" id="UP001652445"/>
    </source>
</evidence>
<accession>A0ABT2UAT7</accession>
<gene>
    <name evidence="2" type="ORF">OB236_06060</name>
</gene>
<feature type="region of interest" description="Disordered" evidence="1">
    <location>
        <begin position="98"/>
        <end position="159"/>
    </location>
</feature>
<name>A0ABT2UAT7_9BACL</name>
<feature type="compositionally biased region" description="Basic residues" evidence="1">
    <location>
        <begin position="1"/>
        <end position="11"/>
    </location>
</feature>
<proteinExistence type="predicted"/>